<keyword evidence="2" id="KW-0067">ATP-binding</keyword>
<comment type="caution">
    <text evidence="4">The sequence shown here is derived from an EMBL/GenBank/DDBJ whole genome shotgun (WGS) entry which is preliminary data.</text>
</comment>
<dbReference type="InterPro" id="IPR039421">
    <property type="entry name" value="Type_1_exporter"/>
</dbReference>
<organism evidence="4 5">
    <name type="scientific">Leishmania tarentolae</name>
    <name type="common">Sauroleishmania tarentolae</name>
    <dbReference type="NCBI Taxonomy" id="5689"/>
    <lineage>
        <taxon>Eukaryota</taxon>
        <taxon>Discoba</taxon>
        <taxon>Euglenozoa</taxon>
        <taxon>Kinetoplastea</taxon>
        <taxon>Metakinetoplastina</taxon>
        <taxon>Trypanosomatida</taxon>
        <taxon>Trypanosomatidae</taxon>
        <taxon>Leishmaniinae</taxon>
        <taxon>Leishmania</taxon>
        <taxon>lizard Leishmania</taxon>
    </lineage>
</organism>
<dbReference type="SMART" id="SM00382">
    <property type="entry name" value="AAA"/>
    <property type="match status" value="1"/>
</dbReference>
<dbReference type="GO" id="GO:0016020">
    <property type="term" value="C:membrane"/>
    <property type="evidence" value="ECO:0007669"/>
    <property type="project" value="TreeGrafter"/>
</dbReference>
<dbReference type="EMBL" id="BLBS01000053">
    <property type="protein sequence ID" value="GET92083.1"/>
    <property type="molecule type" value="Genomic_DNA"/>
</dbReference>
<gene>
    <name evidence="4" type="ORF">LtaPh_3335200</name>
</gene>
<dbReference type="Pfam" id="PF00005">
    <property type="entry name" value="ABC_tran"/>
    <property type="match status" value="1"/>
</dbReference>
<accession>A0A640KR58</accession>
<feature type="domain" description="ABC transporter" evidence="3">
    <location>
        <begin position="703"/>
        <end position="944"/>
    </location>
</feature>
<dbReference type="PROSITE" id="PS50893">
    <property type="entry name" value="ABC_TRANSPORTER_2"/>
    <property type="match status" value="1"/>
</dbReference>
<dbReference type="PANTHER" id="PTHR24221:SF503">
    <property type="entry name" value="MITOCHONDRIAL POTASSIUM CHANNEL ATP-BINDING SUBUNIT"/>
    <property type="match status" value="1"/>
</dbReference>
<dbReference type="InterPro" id="IPR003439">
    <property type="entry name" value="ABC_transporter-like_ATP-bd"/>
</dbReference>
<proteinExistence type="predicted"/>
<evidence type="ECO:0000313" key="4">
    <source>
        <dbReference type="EMBL" id="GET92083.1"/>
    </source>
</evidence>
<keyword evidence="5" id="KW-1185">Reference proteome</keyword>
<evidence type="ECO:0000256" key="1">
    <source>
        <dbReference type="ARBA" id="ARBA00022741"/>
    </source>
</evidence>
<keyword evidence="1" id="KW-0547">Nucleotide-binding</keyword>
<dbReference type="InterPro" id="IPR003593">
    <property type="entry name" value="AAA+_ATPase"/>
</dbReference>
<dbReference type="PANTHER" id="PTHR24221">
    <property type="entry name" value="ATP-BINDING CASSETTE SUB-FAMILY B"/>
    <property type="match status" value="1"/>
</dbReference>
<reference evidence="4" key="1">
    <citation type="submission" date="2019-11" db="EMBL/GenBank/DDBJ databases">
        <title>Leishmania tarentolae CDS.</title>
        <authorList>
            <person name="Goto Y."/>
            <person name="Yamagishi J."/>
        </authorList>
    </citation>
    <scope>NUCLEOTIDE SEQUENCE [LARGE SCALE GENOMIC DNA]</scope>
    <source>
        <strain evidence="4">Parrot Tar II</strain>
    </source>
</reference>
<evidence type="ECO:0000259" key="3">
    <source>
        <dbReference type="PROSITE" id="PS50893"/>
    </source>
</evidence>
<dbReference type="AlphaFoldDB" id="A0A640KR58"/>
<dbReference type="GO" id="GO:0005524">
    <property type="term" value="F:ATP binding"/>
    <property type="evidence" value="ECO:0007669"/>
    <property type="project" value="UniProtKB-KW"/>
</dbReference>
<dbReference type="OrthoDB" id="6500128at2759"/>
<dbReference type="VEuPathDB" id="TriTrypDB:LtaPh_3335200"/>
<name>A0A640KR58_LEITA</name>
<dbReference type="InterPro" id="IPR027417">
    <property type="entry name" value="P-loop_NTPase"/>
</dbReference>
<dbReference type="GO" id="GO:0016887">
    <property type="term" value="F:ATP hydrolysis activity"/>
    <property type="evidence" value="ECO:0007669"/>
    <property type="project" value="InterPro"/>
</dbReference>
<dbReference type="GO" id="GO:0042626">
    <property type="term" value="F:ATPase-coupled transmembrane transporter activity"/>
    <property type="evidence" value="ECO:0007669"/>
    <property type="project" value="TreeGrafter"/>
</dbReference>
<evidence type="ECO:0000256" key="2">
    <source>
        <dbReference type="ARBA" id="ARBA00022840"/>
    </source>
</evidence>
<dbReference type="Gene3D" id="3.40.50.300">
    <property type="entry name" value="P-loop containing nucleotide triphosphate hydrolases"/>
    <property type="match status" value="1"/>
</dbReference>
<dbReference type="FunFam" id="3.40.50.300:FF:003549">
    <property type="entry name" value="ABC transporter family-like protein"/>
    <property type="match status" value="1"/>
</dbReference>
<sequence length="950" mass="103336">MMRFTGAPWFALPLATVTAVKVVTAIVNLRNRRELRQRAGARAARDAESLIEAVVQLAHSTVDEGCTSTEKETATIIHLNTKHRRIVVSPARLRSLSCGLLALFDCFAVACRCGTVPDAVKADVWNCLCAVVEAHLQSYVSATALSASASEAASALAVCELLLGRHYHVTRYLEAPLASSRLLLGSPPRHLLEQGVRKNRNESSTRRSFVLFARLLHGACTLPEKAFLALLTVVNLTYVSKLARTTSSATVPSTVRYTLGVLQEATTAGAAHPCALRSFLGQVATSAPGRMLATATLGALASHLFNSAKEASSDAVLRGFHMTLKTDTLLALTRFDFVADEHWPFPGRVYSALSVVTNFSFADVDRLLDVAVERVQRCRTVLRLPVACMVGWLTRQGLDWLHQCWTRACLMASFVAYYGTGEGGFYMASRKQVGRTECCSPLPLCKAHYGLQILLLAVVSPFHTTSASCALVKWLPVHTRWPLSPRPCLMATEHVLRAVSSVDGAVEVLRARYHAVRELCAPSAEEAQAPASLAASLSLRRANGHGVFLTPSWPPFLTMDFGTLGGDVLEDVVEKVLSSNNGVPLMAAIAANEAQSIVQHGKTSLPSEDAVAALYDVARVVDSGDVFVVPPARPWALVSSFQFDVQTAQLQYREHEAYAQSMETLVHVQHTHQPALDGHLWAHYSTPPSLLRPFNSTNAAWRVTFDHVFFRYPGTEHDVLHDITFDVAAGGFLGIVGYSGAGKSTLLLLLSRIYAPTRGQIRINGYPIECIPPRALRRRLGNCWQGNRDTCFLEGISVERNVAYGNLGAASGGAVAAALQQACVGTAVAARPSGLREPLRCSEWSGGEVARLMLARAFMVPEEDAGVYMFDECTNALDSVTEAKLFSRNLCRQKQTTRIMVSHRLASVRAADEILVLAHGRIVERGTWEQLCRSDHSSLFCTLYHAQAVS</sequence>
<dbReference type="SUPFAM" id="SSF52540">
    <property type="entry name" value="P-loop containing nucleoside triphosphate hydrolases"/>
    <property type="match status" value="1"/>
</dbReference>
<dbReference type="CDD" id="cd03228">
    <property type="entry name" value="ABCC_MRP_Like"/>
    <property type="match status" value="1"/>
</dbReference>
<evidence type="ECO:0000313" key="5">
    <source>
        <dbReference type="Proteomes" id="UP000419144"/>
    </source>
</evidence>
<protein>
    <submittedName>
        <fullName evidence="4">Abc transporter family-like protein</fullName>
    </submittedName>
</protein>
<dbReference type="Proteomes" id="UP000419144">
    <property type="component" value="Unassembled WGS sequence"/>
</dbReference>